<dbReference type="NCBIfam" id="TIGR00229">
    <property type="entry name" value="sensory_box"/>
    <property type="match status" value="1"/>
</dbReference>
<dbReference type="InterPro" id="IPR013767">
    <property type="entry name" value="PAS_fold"/>
</dbReference>
<evidence type="ECO:0000256" key="9">
    <source>
        <dbReference type="ARBA" id="ARBA00023136"/>
    </source>
</evidence>
<dbReference type="RefSeq" id="WP_068923539.1">
    <property type="nucleotide sequence ID" value="NZ_BMQP01000018.1"/>
</dbReference>
<dbReference type="Pfam" id="PF00989">
    <property type="entry name" value="PAS"/>
    <property type="match status" value="1"/>
</dbReference>
<dbReference type="PRINTS" id="PR00344">
    <property type="entry name" value="BCTRLSENSOR"/>
</dbReference>
<dbReference type="EMBL" id="BOOI01000044">
    <property type="protein sequence ID" value="GIH86235.1"/>
    <property type="molecule type" value="Genomic_DNA"/>
</dbReference>
<keyword evidence="14" id="KW-1185">Reference proteome</keyword>
<feature type="domain" description="PAC" evidence="12">
    <location>
        <begin position="521"/>
        <end position="571"/>
    </location>
</feature>
<comment type="subcellular location">
    <subcellularLocation>
        <location evidence="3">Cell membrane</location>
    </subcellularLocation>
</comment>
<feature type="domain" description="Histidine kinase" evidence="10">
    <location>
        <begin position="579"/>
        <end position="822"/>
    </location>
</feature>
<dbReference type="Pfam" id="PF13185">
    <property type="entry name" value="GAF_2"/>
    <property type="match status" value="1"/>
</dbReference>
<dbReference type="SUPFAM" id="SSF55785">
    <property type="entry name" value="PYP-like sensor domain (PAS domain)"/>
    <property type="match status" value="3"/>
</dbReference>
<dbReference type="SMART" id="SM00387">
    <property type="entry name" value="HATPase_c"/>
    <property type="match status" value="1"/>
</dbReference>
<evidence type="ECO:0000256" key="5">
    <source>
        <dbReference type="ARBA" id="ARBA00022553"/>
    </source>
</evidence>
<dbReference type="InterPro" id="IPR000700">
    <property type="entry name" value="PAS-assoc_C"/>
</dbReference>
<dbReference type="PANTHER" id="PTHR43711:SF1">
    <property type="entry name" value="HISTIDINE KINASE 1"/>
    <property type="match status" value="1"/>
</dbReference>
<dbReference type="InterPro" id="IPR003018">
    <property type="entry name" value="GAF"/>
</dbReference>
<dbReference type="SMART" id="SM00086">
    <property type="entry name" value="PAC"/>
    <property type="match status" value="3"/>
</dbReference>
<dbReference type="InterPro" id="IPR001610">
    <property type="entry name" value="PAC"/>
</dbReference>
<dbReference type="InterPro" id="IPR035965">
    <property type="entry name" value="PAS-like_dom_sf"/>
</dbReference>
<dbReference type="CDD" id="cd00082">
    <property type="entry name" value="HisKA"/>
    <property type="match status" value="1"/>
</dbReference>
<dbReference type="FunFam" id="3.30.565.10:FF:000006">
    <property type="entry name" value="Sensor histidine kinase WalK"/>
    <property type="match status" value="1"/>
</dbReference>
<feature type="domain" description="PAS" evidence="11">
    <location>
        <begin position="139"/>
        <end position="216"/>
    </location>
</feature>
<dbReference type="Pfam" id="PF02518">
    <property type="entry name" value="HATPase_c"/>
    <property type="match status" value="1"/>
</dbReference>
<dbReference type="SMART" id="SM00065">
    <property type="entry name" value="GAF"/>
    <property type="match status" value="1"/>
</dbReference>
<evidence type="ECO:0000256" key="8">
    <source>
        <dbReference type="ARBA" id="ARBA00023012"/>
    </source>
</evidence>
<dbReference type="InterPro" id="IPR050736">
    <property type="entry name" value="Sensor_HK_Regulatory"/>
</dbReference>
<protein>
    <recommendedName>
        <fullName evidence="4">histidine kinase</fullName>
        <ecNumber evidence="4">2.7.13.3</ecNumber>
    </recommendedName>
</protein>
<keyword evidence="5" id="KW-0597">Phosphoprotein</keyword>
<dbReference type="SMART" id="SM00388">
    <property type="entry name" value="HisKA"/>
    <property type="match status" value="1"/>
</dbReference>
<evidence type="ECO:0000256" key="1">
    <source>
        <dbReference type="ARBA" id="ARBA00000085"/>
    </source>
</evidence>
<dbReference type="Gene3D" id="1.10.287.130">
    <property type="match status" value="1"/>
</dbReference>
<gene>
    <name evidence="13" type="ORF">Pro02_46430</name>
</gene>
<feature type="domain" description="PAS" evidence="11">
    <location>
        <begin position="9"/>
        <end position="62"/>
    </location>
</feature>
<dbReference type="FunFam" id="1.10.287.130:FF:000001">
    <property type="entry name" value="Two-component sensor histidine kinase"/>
    <property type="match status" value="1"/>
</dbReference>
<dbReference type="InterPro" id="IPR036097">
    <property type="entry name" value="HisK_dim/P_sf"/>
</dbReference>
<dbReference type="Gene3D" id="3.30.450.20">
    <property type="entry name" value="PAS domain"/>
    <property type="match status" value="3"/>
</dbReference>
<name>A0A8J3S3P2_PLARO</name>
<evidence type="ECO:0000256" key="2">
    <source>
        <dbReference type="ARBA" id="ARBA00001968"/>
    </source>
</evidence>
<dbReference type="CDD" id="cd00075">
    <property type="entry name" value="HATPase"/>
    <property type="match status" value="1"/>
</dbReference>
<dbReference type="Gene3D" id="3.30.450.40">
    <property type="match status" value="1"/>
</dbReference>
<dbReference type="Gene3D" id="3.30.565.10">
    <property type="entry name" value="Histidine kinase-like ATPase, C-terminal domain"/>
    <property type="match status" value="1"/>
</dbReference>
<dbReference type="InterPro" id="IPR003661">
    <property type="entry name" value="HisK_dim/P_dom"/>
</dbReference>
<keyword evidence="8" id="KW-0902">Two-component regulatory system</keyword>
<comment type="caution">
    <text evidence="13">The sequence shown here is derived from an EMBL/GenBank/DDBJ whole genome shotgun (WGS) entry which is preliminary data.</text>
</comment>
<dbReference type="GO" id="GO:0006355">
    <property type="term" value="P:regulation of DNA-templated transcription"/>
    <property type="evidence" value="ECO:0007669"/>
    <property type="project" value="InterPro"/>
</dbReference>
<dbReference type="Proteomes" id="UP000655044">
    <property type="component" value="Unassembled WGS sequence"/>
</dbReference>
<dbReference type="EC" id="2.7.13.3" evidence="4"/>
<dbReference type="InterPro" id="IPR003594">
    <property type="entry name" value="HATPase_dom"/>
</dbReference>
<dbReference type="SUPFAM" id="SSF47384">
    <property type="entry name" value="Homodimeric domain of signal transducing histidine kinase"/>
    <property type="match status" value="1"/>
</dbReference>
<dbReference type="InterPro" id="IPR036890">
    <property type="entry name" value="HATPase_C_sf"/>
</dbReference>
<dbReference type="InterPro" id="IPR000014">
    <property type="entry name" value="PAS"/>
</dbReference>
<dbReference type="OrthoDB" id="3272385at2"/>
<dbReference type="PANTHER" id="PTHR43711">
    <property type="entry name" value="TWO-COMPONENT HISTIDINE KINASE"/>
    <property type="match status" value="1"/>
</dbReference>
<dbReference type="InterPro" id="IPR013656">
    <property type="entry name" value="PAS_4"/>
</dbReference>
<dbReference type="PROSITE" id="PS50113">
    <property type="entry name" value="PAC"/>
    <property type="match status" value="2"/>
</dbReference>
<dbReference type="PROSITE" id="PS50112">
    <property type="entry name" value="PAS"/>
    <property type="match status" value="2"/>
</dbReference>
<sequence>MGSVAQLGESAVLQSILERAHDAFISLDGTATVRAWNAAAERLFGWSAEEAIGRDVSDLIAPPALRRRYREGLSVLYEHGPGVLPDRRVELVVADRSGREFPIEMTLQMDDDARGATAVHAFVHDISARQEAQRQLEAERTFLQALLDSLDVGVVACDARGRATVTNQTTRQIYGDISDSPVPPEAWPETYHLFTPDGRTRLRPEQVPLARALAGEHVDGQQVMICPPGQGARRCLVNARPIITRDGHHLGAVLAMRDITDQHRVQVQREAQHAVAQALAEASSAEAAATGVLIAVVRALGWTYGEYWQVATDRQSMVRTSWWSRPDRDVSGFAGDRHARVRRGEDLPGGVWDTGETTWIPDLGAEPRPFLLKQAALDAGLRAAIALPVRSGEQVLGVLIFCADTVQEPDDQLADLLDGTCAHVGRYLERRRAEELATDLAESRRHFARVVAQLDDNIWTAQVTSDGQLRSTFRGSNIGTVLGVEPPGDVNVGILISERTHPEDRALWAGFRAELIAGRPAQAELRIIGLDGVTRWIWIRGTPRREGEQTFVDGISTDVTERHRLADERDRVKDELVALVSHELRNPIGTIRGYVEMLLETAGLTETQRRFADVIDRTSAHLLHLVDDLLDLTRLDAGQISVEARPVSLTRLVREAVEDHRGAAEAKRLAVSVETTPPLPVHADPLRLRQVLDNLLSNAIKYTPEGGAVTVTAAPYSAGLAKYAEPVEFAELGDPYSGGADPAGQSAVVTVSDTGIGIPPEQYGQLFSRFFRASTAREAGIKGTGLGLAITKAIVEAHGGTIAAGPREGGGTVLTVRLPIATVESS</sequence>
<evidence type="ECO:0000256" key="6">
    <source>
        <dbReference type="ARBA" id="ARBA00022679"/>
    </source>
</evidence>
<dbReference type="GO" id="GO:0000155">
    <property type="term" value="F:phosphorelay sensor kinase activity"/>
    <property type="evidence" value="ECO:0007669"/>
    <property type="project" value="InterPro"/>
</dbReference>
<evidence type="ECO:0000259" key="12">
    <source>
        <dbReference type="PROSITE" id="PS50113"/>
    </source>
</evidence>
<evidence type="ECO:0000256" key="3">
    <source>
        <dbReference type="ARBA" id="ARBA00004236"/>
    </source>
</evidence>
<evidence type="ECO:0000259" key="11">
    <source>
        <dbReference type="PROSITE" id="PS50112"/>
    </source>
</evidence>
<keyword evidence="6" id="KW-0808">Transferase</keyword>
<reference evidence="13" key="1">
    <citation type="submission" date="2021-01" db="EMBL/GenBank/DDBJ databases">
        <title>Whole genome shotgun sequence of Planobispora rosea NBRC 15558.</title>
        <authorList>
            <person name="Komaki H."/>
            <person name="Tamura T."/>
        </authorList>
    </citation>
    <scope>NUCLEOTIDE SEQUENCE</scope>
    <source>
        <strain evidence="13">NBRC 15558</strain>
    </source>
</reference>
<proteinExistence type="predicted"/>
<evidence type="ECO:0000313" key="13">
    <source>
        <dbReference type="EMBL" id="GIH86235.1"/>
    </source>
</evidence>
<feature type="domain" description="PAC" evidence="12">
    <location>
        <begin position="87"/>
        <end position="138"/>
    </location>
</feature>
<evidence type="ECO:0000259" key="10">
    <source>
        <dbReference type="PROSITE" id="PS50109"/>
    </source>
</evidence>
<dbReference type="GO" id="GO:0005886">
    <property type="term" value="C:plasma membrane"/>
    <property type="evidence" value="ECO:0007669"/>
    <property type="project" value="UniProtKB-SubCell"/>
</dbReference>
<comment type="cofactor">
    <cofactor evidence="2">
        <name>a divalent metal cation</name>
        <dbReference type="ChEBI" id="CHEBI:60240"/>
    </cofactor>
</comment>
<dbReference type="SMART" id="SM00091">
    <property type="entry name" value="PAS"/>
    <property type="match status" value="2"/>
</dbReference>
<dbReference type="AlphaFoldDB" id="A0A8J3S3P2"/>
<dbReference type="InterPro" id="IPR004358">
    <property type="entry name" value="Sig_transdc_His_kin-like_C"/>
</dbReference>
<evidence type="ECO:0000256" key="4">
    <source>
        <dbReference type="ARBA" id="ARBA00012438"/>
    </source>
</evidence>
<keyword evidence="9" id="KW-0472">Membrane</keyword>
<dbReference type="InterPro" id="IPR005467">
    <property type="entry name" value="His_kinase_dom"/>
</dbReference>
<evidence type="ECO:0000256" key="7">
    <source>
        <dbReference type="ARBA" id="ARBA00022777"/>
    </source>
</evidence>
<dbReference type="InterPro" id="IPR029016">
    <property type="entry name" value="GAF-like_dom_sf"/>
</dbReference>
<evidence type="ECO:0000313" key="14">
    <source>
        <dbReference type="Proteomes" id="UP000655044"/>
    </source>
</evidence>
<dbReference type="SUPFAM" id="SSF55781">
    <property type="entry name" value="GAF domain-like"/>
    <property type="match status" value="1"/>
</dbReference>
<accession>A0A8J3S3P2</accession>
<comment type="catalytic activity">
    <reaction evidence="1">
        <text>ATP + protein L-histidine = ADP + protein N-phospho-L-histidine.</text>
        <dbReference type="EC" id="2.7.13.3"/>
    </reaction>
</comment>
<dbReference type="PROSITE" id="PS50109">
    <property type="entry name" value="HIS_KIN"/>
    <property type="match status" value="1"/>
</dbReference>
<dbReference type="SUPFAM" id="SSF55874">
    <property type="entry name" value="ATPase domain of HSP90 chaperone/DNA topoisomerase II/histidine kinase"/>
    <property type="match status" value="1"/>
</dbReference>
<keyword evidence="7" id="KW-0418">Kinase</keyword>
<dbReference type="Pfam" id="PF00512">
    <property type="entry name" value="HisKA"/>
    <property type="match status" value="1"/>
</dbReference>
<dbReference type="CDD" id="cd00130">
    <property type="entry name" value="PAS"/>
    <property type="match status" value="1"/>
</dbReference>
<dbReference type="Pfam" id="PF08448">
    <property type="entry name" value="PAS_4"/>
    <property type="match status" value="1"/>
</dbReference>
<organism evidence="13 14">
    <name type="scientific">Planobispora rosea</name>
    <dbReference type="NCBI Taxonomy" id="35762"/>
    <lineage>
        <taxon>Bacteria</taxon>
        <taxon>Bacillati</taxon>
        <taxon>Actinomycetota</taxon>
        <taxon>Actinomycetes</taxon>
        <taxon>Streptosporangiales</taxon>
        <taxon>Streptosporangiaceae</taxon>
        <taxon>Planobispora</taxon>
    </lineage>
</organism>
<dbReference type="GO" id="GO:0005509">
    <property type="term" value="F:calcium ion binding"/>
    <property type="evidence" value="ECO:0007669"/>
    <property type="project" value="UniProtKB-ARBA"/>
</dbReference>